<feature type="transmembrane region" description="Helical" evidence="9">
    <location>
        <begin position="432"/>
        <end position="450"/>
    </location>
</feature>
<proteinExistence type="inferred from homology"/>
<dbReference type="InterPro" id="IPR000109">
    <property type="entry name" value="POT_fam"/>
</dbReference>
<evidence type="ECO:0000256" key="1">
    <source>
        <dbReference type="ARBA" id="ARBA00004651"/>
    </source>
</evidence>
<reference evidence="10 11" key="1">
    <citation type="submission" date="2021-02" db="EMBL/GenBank/DDBJ databases">
        <title>Niveibacterium changnyeongensis HC41.</title>
        <authorList>
            <person name="Kang M."/>
        </authorList>
    </citation>
    <scope>NUCLEOTIDE SEQUENCE [LARGE SCALE GENOMIC DNA]</scope>
    <source>
        <strain evidence="10 11">HC41</strain>
    </source>
</reference>
<dbReference type="PROSITE" id="PS01023">
    <property type="entry name" value="PTR2_2"/>
    <property type="match status" value="1"/>
</dbReference>
<feature type="transmembrane region" description="Helical" evidence="9">
    <location>
        <begin position="34"/>
        <end position="52"/>
    </location>
</feature>
<dbReference type="InterPro" id="IPR050171">
    <property type="entry name" value="MFS_Transporters"/>
</dbReference>
<keyword evidence="6 9" id="KW-1133">Transmembrane helix</keyword>
<keyword evidence="3" id="KW-1003">Cell membrane</keyword>
<evidence type="ECO:0000256" key="4">
    <source>
        <dbReference type="ARBA" id="ARBA00022692"/>
    </source>
</evidence>
<evidence type="ECO:0000256" key="9">
    <source>
        <dbReference type="SAM" id="Phobius"/>
    </source>
</evidence>
<evidence type="ECO:0000256" key="5">
    <source>
        <dbReference type="ARBA" id="ARBA00022856"/>
    </source>
</evidence>
<evidence type="ECO:0000256" key="3">
    <source>
        <dbReference type="ARBA" id="ARBA00022475"/>
    </source>
</evidence>
<dbReference type="InterPro" id="IPR005279">
    <property type="entry name" value="Dipep/tripep_permease"/>
</dbReference>
<sequence>MSAIVHPAVPAADEFERHPPGLKVIFFTEMWERFSYYGMRALLVLYLVNALGYERKDALELYGIYTGLVYLTPLLGGYLADKYLGLRQGAVIGGLIMMLGHFAMAFEPLLHLALGLLILGNGFFKPNTSTMVGQLYREHDPRRDGGYTIFYMGINLGAFFSPLVAGTLGEKLGWHWGFASAGVGMAIGVFTLLRWQHLLGDAGLRAGQRAMDRRDWSRILAISAASVPFVYAAIALWGLISAAVAPLPLVAKLALGFAVIGLALWLPNRFGSKDPNAKPLSREDWDAIVAICITCFFVIFFWMGFEQAGGTMNLFADQQTDRHAFGFEIPASWFQSINPLVIVLLAPVFSAFWTKLDRSRFALPVTAKQALGMIVLGLGFIVLAIAQAQAQQTGKVGPHWLFIVYFLHTVGELMLSPVGLSMVSKLAPARFAGLLMGVWLLSSAVANYLSGTLEHMLQRFDIPLYWFLVGSSIGAGLVLLALTPMLKKLMHGRG</sequence>
<keyword evidence="11" id="KW-1185">Reference proteome</keyword>
<feature type="transmembrane region" description="Helical" evidence="9">
    <location>
        <begin position="400"/>
        <end position="420"/>
    </location>
</feature>
<feature type="transmembrane region" description="Helical" evidence="9">
    <location>
        <begin position="174"/>
        <end position="195"/>
    </location>
</feature>
<feature type="transmembrane region" description="Helical" evidence="9">
    <location>
        <begin position="462"/>
        <end position="483"/>
    </location>
</feature>
<keyword evidence="5" id="KW-0571">Peptide transport</keyword>
<feature type="transmembrane region" description="Helical" evidence="9">
    <location>
        <begin position="59"/>
        <end position="79"/>
    </location>
</feature>
<evidence type="ECO:0000256" key="6">
    <source>
        <dbReference type="ARBA" id="ARBA00022989"/>
    </source>
</evidence>
<gene>
    <name evidence="10" type="ORF">JY500_01460</name>
</gene>
<dbReference type="InterPro" id="IPR018456">
    <property type="entry name" value="PTR2_symporter_CS"/>
</dbReference>
<dbReference type="InterPro" id="IPR036259">
    <property type="entry name" value="MFS_trans_sf"/>
</dbReference>
<feature type="transmembrane region" description="Helical" evidence="9">
    <location>
        <begin position="333"/>
        <end position="353"/>
    </location>
</feature>
<dbReference type="SUPFAM" id="SSF103473">
    <property type="entry name" value="MFS general substrate transporter"/>
    <property type="match status" value="1"/>
</dbReference>
<dbReference type="Proteomes" id="UP000663570">
    <property type="component" value="Chromosome"/>
</dbReference>
<dbReference type="EMBL" id="CP071060">
    <property type="protein sequence ID" value="QSI77349.1"/>
    <property type="molecule type" value="Genomic_DNA"/>
</dbReference>
<evidence type="ECO:0000256" key="8">
    <source>
        <dbReference type="RuleBase" id="RU003755"/>
    </source>
</evidence>
<dbReference type="PANTHER" id="PTHR23517">
    <property type="entry name" value="RESISTANCE PROTEIN MDTM, PUTATIVE-RELATED-RELATED"/>
    <property type="match status" value="1"/>
</dbReference>
<feature type="transmembrane region" description="Helical" evidence="9">
    <location>
        <begin position="216"/>
        <end position="240"/>
    </location>
</feature>
<evidence type="ECO:0000256" key="2">
    <source>
        <dbReference type="ARBA" id="ARBA00022448"/>
    </source>
</evidence>
<name>A0ABX7M6G1_9RHOO</name>
<protein>
    <submittedName>
        <fullName evidence="10">Peptide MFS transporter</fullName>
    </submittedName>
</protein>
<evidence type="ECO:0000313" key="11">
    <source>
        <dbReference type="Proteomes" id="UP000663570"/>
    </source>
</evidence>
<keyword evidence="5" id="KW-0653">Protein transport</keyword>
<organism evidence="10 11">
    <name type="scientific">Niveibacterium microcysteis</name>
    <dbReference type="NCBI Taxonomy" id="2811415"/>
    <lineage>
        <taxon>Bacteria</taxon>
        <taxon>Pseudomonadati</taxon>
        <taxon>Pseudomonadota</taxon>
        <taxon>Betaproteobacteria</taxon>
        <taxon>Rhodocyclales</taxon>
        <taxon>Rhodocyclaceae</taxon>
        <taxon>Niveibacterium</taxon>
    </lineage>
</organism>
<comment type="similarity">
    <text evidence="8">Belongs to the major facilitator superfamily. Proton-dependent oligopeptide transporter (POT/PTR) (TC 2.A.17) family.</text>
</comment>
<accession>A0ABX7M6G1</accession>
<feature type="transmembrane region" description="Helical" evidence="9">
    <location>
        <begin position="246"/>
        <end position="266"/>
    </location>
</feature>
<keyword evidence="7 9" id="KW-0472">Membrane</keyword>
<dbReference type="Gene3D" id="1.20.1250.20">
    <property type="entry name" value="MFS general substrate transporter like domains"/>
    <property type="match status" value="1"/>
</dbReference>
<dbReference type="Pfam" id="PF00854">
    <property type="entry name" value="PTR2"/>
    <property type="match status" value="2"/>
</dbReference>
<keyword evidence="2 8" id="KW-0813">Transport</keyword>
<keyword evidence="4 8" id="KW-0812">Transmembrane</keyword>
<dbReference type="RefSeq" id="WP_172201578.1">
    <property type="nucleotide sequence ID" value="NZ_CP071060.1"/>
</dbReference>
<dbReference type="CDD" id="cd17346">
    <property type="entry name" value="MFS_DtpA_like"/>
    <property type="match status" value="1"/>
</dbReference>
<dbReference type="NCBIfam" id="TIGR00924">
    <property type="entry name" value="yjdL_sub1_fam"/>
    <property type="match status" value="1"/>
</dbReference>
<comment type="subcellular location">
    <subcellularLocation>
        <location evidence="1">Cell membrane</location>
        <topology evidence="1">Multi-pass membrane protein</topology>
    </subcellularLocation>
    <subcellularLocation>
        <location evidence="8">Membrane</location>
        <topology evidence="8">Multi-pass membrane protein</topology>
    </subcellularLocation>
</comment>
<feature type="transmembrane region" description="Helical" evidence="9">
    <location>
        <begin position="365"/>
        <end position="388"/>
    </location>
</feature>
<dbReference type="PANTHER" id="PTHR23517:SF15">
    <property type="entry name" value="PROTON-DEPENDENT OLIGOPEPTIDE FAMILY TRANSPORT PROTEIN"/>
    <property type="match status" value="1"/>
</dbReference>
<feature type="transmembrane region" description="Helical" evidence="9">
    <location>
        <begin position="287"/>
        <end position="305"/>
    </location>
</feature>
<feature type="transmembrane region" description="Helical" evidence="9">
    <location>
        <begin position="91"/>
        <end position="124"/>
    </location>
</feature>
<evidence type="ECO:0000313" key="10">
    <source>
        <dbReference type="EMBL" id="QSI77349.1"/>
    </source>
</evidence>
<feature type="transmembrane region" description="Helical" evidence="9">
    <location>
        <begin position="145"/>
        <end position="168"/>
    </location>
</feature>
<evidence type="ECO:0000256" key="7">
    <source>
        <dbReference type="ARBA" id="ARBA00023136"/>
    </source>
</evidence>